<dbReference type="InterPro" id="IPR000462">
    <property type="entry name" value="CDP-OH_P_trans"/>
</dbReference>
<dbReference type="Proteomes" id="UP000192756">
    <property type="component" value="Unassembled WGS sequence"/>
</dbReference>
<keyword evidence="1" id="KW-1133">Transmembrane helix</keyword>
<feature type="transmembrane region" description="Helical" evidence="1">
    <location>
        <begin position="117"/>
        <end position="138"/>
    </location>
</feature>
<evidence type="ECO:0000313" key="2">
    <source>
        <dbReference type="EMBL" id="SMC47743.1"/>
    </source>
</evidence>
<protein>
    <recommendedName>
        <fullName evidence="4">Phosphatidylglycerophosphate synthase</fullName>
    </recommendedName>
</protein>
<dbReference type="Gene3D" id="1.20.120.1760">
    <property type="match status" value="1"/>
</dbReference>
<evidence type="ECO:0000313" key="3">
    <source>
        <dbReference type="Proteomes" id="UP000192756"/>
    </source>
</evidence>
<evidence type="ECO:0000256" key="1">
    <source>
        <dbReference type="SAM" id="Phobius"/>
    </source>
</evidence>
<evidence type="ECO:0008006" key="4">
    <source>
        <dbReference type="Google" id="ProtNLM"/>
    </source>
</evidence>
<keyword evidence="3" id="KW-1185">Reference proteome</keyword>
<dbReference type="Pfam" id="PF01066">
    <property type="entry name" value="CDP-OH_P_transf"/>
    <property type="match status" value="1"/>
</dbReference>
<dbReference type="InterPro" id="IPR043130">
    <property type="entry name" value="CDP-OH_PTrfase_TM_dom"/>
</dbReference>
<keyword evidence="1" id="KW-0472">Membrane</keyword>
<keyword evidence="1" id="KW-0812">Transmembrane</keyword>
<feature type="transmembrane region" description="Helical" evidence="1">
    <location>
        <begin position="56"/>
        <end position="75"/>
    </location>
</feature>
<sequence>MEENKLREETLTTSAGTDDLKRVFQDRKRTNILNTAEQKTISYLVTRVPGFISSNMLTFTGTFGSVLVLAGFILATYLLDRNYLLLGVLGLAINWFGDSLDGRIAYYRNIPRKWYGFSLDIIMDWVSTVLIGLGYMVYARGKYELIAFVFVVLYGWAMIISQLRYKITDIYSIDSGVVGPTEIRIIVAIILVLEVVFGHLIEYFAGGICITLFMINIIDTRKLLKLGDIRDSLERKAKKNAA</sequence>
<proteinExistence type="predicted"/>
<dbReference type="OrthoDB" id="116551at2"/>
<dbReference type="STRING" id="151894.SAMN04488524_0731"/>
<gene>
    <name evidence="2" type="ORF">SAMN04488524_0731</name>
</gene>
<dbReference type="RefSeq" id="WP_084237042.1">
    <property type="nucleotide sequence ID" value="NZ_FWXT01000001.1"/>
</dbReference>
<feature type="transmembrane region" description="Helical" evidence="1">
    <location>
        <begin position="185"/>
        <end position="215"/>
    </location>
</feature>
<dbReference type="AlphaFoldDB" id="A0A1W1ZH94"/>
<organism evidence="2 3">
    <name type="scientific">Pedobacter africanus</name>
    <dbReference type="NCBI Taxonomy" id="151894"/>
    <lineage>
        <taxon>Bacteria</taxon>
        <taxon>Pseudomonadati</taxon>
        <taxon>Bacteroidota</taxon>
        <taxon>Sphingobacteriia</taxon>
        <taxon>Sphingobacteriales</taxon>
        <taxon>Sphingobacteriaceae</taxon>
        <taxon>Pedobacter</taxon>
    </lineage>
</organism>
<name>A0A1W1ZH94_9SPHI</name>
<feature type="transmembrane region" description="Helical" evidence="1">
    <location>
        <begin position="145"/>
        <end position="165"/>
    </location>
</feature>
<accession>A0A1W1ZH94</accession>
<reference evidence="3" key="1">
    <citation type="submission" date="2017-04" db="EMBL/GenBank/DDBJ databases">
        <authorList>
            <person name="Varghese N."/>
            <person name="Submissions S."/>
        </authorList>
    </citation>
    <scope>NUCLEOTIDE SEQUENCE [LARGE SCALE GENOMIC DNA]</scope>
    <source>
        <strain evidence="3">DSM 12126</strain>
    </source>
</reference>
<dbReference type="EMBL" id="FWXT01000001">
    <property type="protein sequence ID" value="SMC47743.1"/>
    <property type="molecule type" value="Genomic_DNA"/>
</dbReference>